<feature type="region of interest" description="Disordered" evidence="1">
    <location>
        <begin position="1"/>
        <end position="409"/>
    </location>
</feature>
<feature type="compositionally biased region" description="Basic and acidic residues" evidence="1">
    <location>
        <begin position="271"/>
        <end position="282"/>
    </location>
</feature>
<feature type="compositionally biased region" description="Low complexity" evidence="1">
    <location>
        <begin position="132"/>
        <end position="145"/>
    </location>
</feature>
<feature type="compositionally biased region" description="Polar residues" evidence="1">
    <location>
        <begin position="635"/>
        <end position="650"/>
    </location>
</feature>
<feature type="compositionally biased region" description="Polar residues" evidence="1">
    <location>
        <begin position="818"/>
        <end position="837"/>
    </location>
</feature>
<accession>A0A5C3LIL2</accession>
<feature type="compositionally biased region" description="Low complexity" evidence="1">
    <location>
        <begin position="26"/>
        <end position="35"/>
    </location>
</feature>
<feature type="compositionally biased region" description="Low complexity" evidence="1">
    <location>
        <begin position="715"/>
        <end position="748"/>
    </location>
</feature>
<proteinExistence type="predicted"/>
<dbReference type="EMBL" id="ML213672">
    <property type="protein sequence ID" value="TFK32522.1"/>
    <property type="molecule type" value="Genomic_DNA"/>
</dbReference>
<feature type="compositionally biased region" description="Basic and acidic residues" evidence="1">
    <location>
        <begin position="589"/>
        <end position="605"/>
    </location>
</feature>
<feature type="compositionally biased region" description="Basic and acidic residues" evidence="1">
    <location>
        <begin position="187"/>
        <end position="197"/>
    </location>
</feature>
<feature type="compositionally biased region" description="Low complexity" evidence="1">
    <location>
        <begin position="51"/>
        <end position="84"/>
    </location>
</feature>
<feature type="compositionally biased region" description="Polar residues" evidence="1">
    <location>
        <begin position="1308"/>
        <end position="1330"/>
    </location>
</feature>
<feature type="compositionally biased region" description="Pro residues" evidence="1">
    <location>
        <begin position="146"/>
        <end position="161"/>
    </location>
</feature>
<feature type="region of interest" description="Disordered" evidence="1">
    <location>
        <begin position="423"/>
        <end position="924"/>
    </location>
</feature>
<dbReference type="OrthoDB" id="3064136at2759"/>
<feature type="compositionally biased region" description="Basic and acidic residues" evidence="1">
    <location>
        <begin position="658"/>
        <end position="668"/>
    </location>
</feature>
<reference evidence="2 3" key="1">
    <citation type="journal article" date="2019" name="Nat. Ecol. Evol.">
        <title>Megaphylogeny resolves global patterns of mushroom evolution.</title>
        <authorList>
            <person name="Varga T."/>
            <person name="Krizsan K."/>
            <person name="Foldi C."/>
            <person name="Dima B."/>
            <person name="Sanchez-Garcia M."/>
            <person name="Sanchez-Ramirez S."/>
            <person name="Szollosi G.J."/>
            <person name="Szarkandi J.G."/>
            <person name="Papp V."/>
            <person name="Albert L."/>
            <person name="Andreopoulos W."/>
            <person name="Angelini C."/>
            <person name="Antonin V."/>
            <person name="Barry K.W."/>
            <person name="Bougher N.L."/>
            <person name="Buchanan P."/>
            <person name="Buyck B."/>
            <person name="Bense V."/>
            <person name="Catcheside P."/>
            <person name="Chovatia M."/>
            <person name="Cooper J."/>
            <person name="Damon W."/>
            <person name="Desjardin D."/>
            <person name="Finy P."/>
            <person name="Geml J."/>
            <person name="Haridas S."/>
            <person name="Hughes K."/>
            <person name="Justo A."/>
            <person name="Karasinski D."/>
            <person name="Kautmanova I."/>
            <person name="Kiss B."/>
            <person name="Kocsube S."/>
            <person name="Kotiranta H."/>
            <person name="LaButti K.M."/>
            <person name="Lechner B.E."/>
            <person name="Liimatainen K."/>
            <person name="Lipzen A."/>
            <person name="Lukacs Z."/>
            <person name="Mihaltcheva S."/>
            <person name="Morgado L.N."/>
            <person name="Niskanen T."/>
            <person name="Noordeloos M.E."/>
            <person name="Ohm R.A."/>
            <person name="Ortiz-Santana B."/>
            <person name="Ovrebo C."/>
            <person name="Racz N."/>
            <person name="Riley R."/>
            <person name="Savchenko A."/>
            <person name="Shiryaev A."/>
            <person name="Soop K."/>
            <person name="Spirin V."/>
            <person name="Szebenyi C."/>
            <person name="Tomsovsky M."/>
            <person name="Tulloss R.E."/>
            <person name="Uehling J."/>
            <person name="Grigoriev I.V."/>
            <person name="Vagvolgyi C."/>
            <person name="Papp T."/>
            <person name="Martin F.M."/>
            <person name="Miettinen O."/>
            <person name="Hibbett D.S."/>
            <person name="Nagy L.G."/>
        </authorList>
    </citation>
    <scope>NUCLEOTIDE SEQUENCE [LARGE SCALE GENOMIC DNA]</scope>
    <source>
        <strain evidence="2 3">CBS 166.37</strain>
    </source>
</reference>
<feature type="compositionally biased region" description="Low complexity" evidence="1">
    <location>
        <begin position="1286"/>
        <end position="1300"/>
    </location>
</feature>
<feature type="compositionally biased region" description="Low complexity" evidence="1">
    <location>
        <begin position="384"/>
        <end position="398"/>
    </location>
</feature>
<evidence type="ECO:0000256" key="1">
    <source>
        <dbReference type="SAM" id="MobiDB-lite"/>
    </source>
</evidence>
<feature type="compositionally biased region" description="Polar residues" evidence="1">
    <location>
        <begin position="684"/>
        <end position="698"/>
    </location>
</feature>
<sequence>MASGSTSHGIPPPSAPPSFALPPTPTITTSSPPTSRSEMRGPPSLSGHGASSTSHPPSSSSNSQSSSSHLPSSSSGPLKPSSGSRSKRPAVPLLLEAFPVPPSHIPTTPSTGGFGSFPGTPMGSHPSTPLTAVGSAGVSASASMNNPPPSRPPSAPLPPLPRVSSKASLASLTGGSVGMGARRHRERREGAEGDRSSKYSLASSGGHGYGEGREREGGGGGRRSYTSEFRDVEGRNSVASSGGGGSAHGHSSTSRAYEGGIGSTRQSVEQVRPRVLEGRSSVERNSSASNSINPRDSIASTGSSGGGEGVGRSISNSSSGKRTRASPSPIPSTGSNSPRMGASPNSFTRDSIASSHSTTSATNGAPSSFRDSSTITSNPYPRDSTASSRSARSLSSHPPLSPSIAEEGEVSDFEFGVLAESPRRLNLSSASSSTHQQSPKPIYQSPQSIHQSPKLKNFSYPSRSRTNSHPISEDGETEGEQLTNIRIQPSPFGYPGMSDGEDDDVLAFSSSLSRSRLGKPPSTVLGGDNAPPSPLRLGGDNASTSPLRFGLGRGVTFPGAKGRLGGAGREEEKAMDSPPLHHGFRHQGRGGEEDAKGRGDHHHQANESISEIDIRDLMGAVSGDDDDDDEEFDVPTTSLVSKSIPASSSMAPIRTKPQGKDGKERERQISLADPIDPSVGLSGSGASSMRTRAQTLASSAVGGKSALPPSPGLPLPASSTSSVSPSLSHSISTSTESSNSLLTPNTSTGDSCKTPSSMSNTPAGDVLVDAQTLHRQMRAKRSRSASHKEALRARSGSESLARFPERVEGEMAPPVPTIPSSEISASNPPTPSHTAKTPSKPIRSRPPLPANDRTPSPDIDTILSTTPRSRPKRKSSAYSLSSRSRSRVTSGASSSSRVTSGTRSRVTSGDSSTGGFGSLDVGAAGVAGIGSGALMNLAEGGKRRVSDGPLRPSGSVADMRRRQSETGILRRSASSAWGHPGAGAGREEDDDLEYIQRGSWVEEEGDYGDPIRGRGRFVSDAGSVYGVDEEAYGGIEHDELDGEDEKLDEAARVRMEKELDGSESDSSIDLHTPLPHLMLKHGLLSANSKLLPQSRATTPMTVDGRPGSTLSIASNGGASIMTKSGIMKDEKDTPMRRVRHRDDKTLRGGIELTTGLGWSDSEDEDAPSPLTRRLSTLNLSRRSSASSMRSTPASHTYHGGSGRPHPLSRSYSSGLLSGDGDFDNSAFGDVTESGEWAQKQRKVPMTSLPPTSWQKRSGVSVGAGVRSSTGSAGSNGRLSIEVSGKGSTAPSRTSSASSRTGTRRVTKENSGYARSSDDTLNTPSTASTLSIPLPITPSEGTTNTQGGVIPLDKEKSLPPLPGSSLRKYPSNLSLNGSKGFPRTRTYSSMASSPPPTTAPPLPSSSIPITPATPRLLRLPQQASHSGDRPAVPVPSISSYGALRTPSLTSRYAGGMSPPSSVPPSPQPPPTPTGIAKPKPRTGTGMVYRNSSAGSKMRAPMQLSSSLSTSTSGLPSPSSRPGVPRAIAL</sequence>
<feature type="compositionally biased region" description="Low complexity" evidence="1">
    <location>
        <begin position="351"/>
        <end position="365"/>
    </location>
</feature>
<feature type="compositionally biased region" description="Low complexity" evidence="1">
    <location>
        <begin position="1256"/>
        <end position="1274"/>
    </location>
</feature>
<feature type="compositionally biased region" description="Pro residues" evidence="1">
    <location>
        <begin position="1392"/>
        <end position="1402"/>
    </location>
</feature>
<evidence type="ECO:0000313" key="2">
    <source>
        <dbReference type="EMBL" id="TFK32522.1"/>
    </source>
</evidence>
<feature type="region of interest" description="Disordered" evidence="1">
    <location>
        <begin position="939"/>
        <end position="992"/>
    </location>
</feature>
<gene>
    <name evidence="2" type="ORF">BDQ12DRAFT_692419</name>
</gene>
<feature type="compositionally biased region" description="Basic residues" evidence="1">
    <location>
        <begin position="775"/>
        <end position="785"/>
    </location>
</feature>
<feature type="compositionally biased region" description="Polar residues" evidence="1">
    <location>
        <begin position="749"/>
        <end position="762"/>
    </location>
</feature>
<organism evidence="2 3">
    <name type="scientific">Crucibulum laeve</name>
    <dbReference type="NCBI Taxonomy" id="68775"/>
    <lineage>
        <taxon>Eukaryota</taxon>
        <taxon>Fungi</taxon>
        <taxon>Dikarya</taxon>
        <taxon>Basidiomycota</taxon>
        <taxon>Agaricomycotina</taxon>
        <taxon>Agaricomycetes</taxon>
        <taxon>Agaricomycetidae</taxon>
        <taxon>Agaricales</taxon>
        <taxon>Agaricineae</taxon>
        <taxon>Nidulariaceae</taxon>
        <taxon>Crucibulum</taxon>
    </lineage>
</organism>
<feature type="compositionally biased region" description="Polar residues" evidence="1">
    <location>
        <begin position="331"/>
        <end position="349"/>
    </location>
</feature>
<feature type="region of interest" description="Disordered" evidence="1">
    <location>
        <begin position="1153"/>
        <end position="1528"/>
    </location>
</feature>
<feature type="region of interest" description="Disordered" evidence="1">
    <location>
        <begin position="1097"/>
        <end position="1116"/>
    </location>
</feature>
<feature type="compositionally biased region" description="Low complexity" evidence="1">
    <location>
        <begin position="1403"/>
        <end position="1413"/>
    </location>
</feature>
<dbReference type="STRING" id="68775.A0A5C3LIL2"/>
<keyword evidence="3" id="KW-1185">Reference proteome</keyword>
<evidence type="ECO:0000313" key="3">
    <source>
        <dbReference type="Proteomes" id="UP000308652"/>
    </source>
</evidence>
<feature type="compositionally biased region" description="Polar residues" evidence="1">
    <location>
        <begin position="369"/>
        <end position="379"/>
    </location>
</feature>
<feature type="compositionally biased region" description="Acidic residues" evidence="1">
    <location>
        <begin position="623"/>
        <end position="633"/>
    </location>
</feature>
<feature type="compositionally biased region" description="Low complexity" evidence="1">
    <location>
        <begin position="1207"/>
        <end position="1225"/>
    </location>
</feature>
<dbReference type="Proteomes" id="UP000308652">
    <property type="component" value="Unassembled WGS sequence"/>
</dbReference>
<feature type="compositionally biased region" description="Pro residues" evidence="1">
    <location>
        <begin position="1459"/>
        <end position="1471"/>
    </location>
</feature>
<feature type="compositionally biased region" description="Pro residues" evidence="1">
    <location>
        <begin position="10"/>
        <end position="25"/>
    </location>
</feature>
<protein>
    <submittedName>
        <fullName evidence="2">Uncharacterized protein</fullName>
    </submittedName>
</protein>
<feature type="compositionally biased region" description="Low complexity" evidence="1">
    <location>
        <begin position="283"/>
        <end position="302"/>
    </location>
</feature>
<feature type="compositionally biased region" description="Low complexity" evidence="1">
    <location>
        <begin position="1502"/>
        <end position="1518"/>
    </location>
</feature>
<feature type="compositionally biased region" description="Low complexity" evidence="1">
    <location>
        <begin position="424"/>
        <end position="439"/>
    </location>
</feature>
<name>A0A5C3LIL2_9AGAR</name>
<feature type="compositionally biased region" description="Low complexity" evidence="1">
    <location>
        <begin position="1168"/>
        <end position="1194"/>
    </location>
</feature>
<feature type="compositionally biased region" description="Polar residues" evidence="1">
    <location>
        <begin position="459"/>
        <end position="470"/>
    </location>
</feature>
<feature type="compositionally biased region" description="Low complexity" evidence="1">
    <location>
        <begin position="876"/>
        <end position="911"/>
    </location>
</feature>